<feature type="domain" description="Carbohydrate kinase FGGY C-terminal" evidence="5">
    <location>
        <begin position="259"/>
        <end position="444"/>
    </location>
</feature>
<evidence type="ECO:0000256" key="3">
    <source>
        <dbReference type="ARBA" id="ARBA00022777"/>
    </source>
</evidence>
<comment type="caution">
    <text evidence="6">The sequence shown here is derived from an EMBL/GenBank/DDBJ whole genome shotgun (WGS) entry which is preliminary data.</text>
</comment>
<sequence length="503" mass="52915">MATLIASIDCGSSLIKAGILDLNGRLVCDASREAPCAYKNGGSVEIEPDALIAGVFSALKEAVEKSGASPADIAALAVSSQRASVLGLDAKGKPVGNIISWQDMRGKAGIDILKKRICDADYYNITGIPNNPLFTLSKILFIKNNSPDIYKKISKFTLLCGYINKAFGCADAAIDISNASLTGIFDISSLRWSRKIIELAGISKDKLPQLMRSGIPAGAVSGHAAPRCGLLKGTPIISGAGDQQCALIGTGALSKGSGALTLGTASVLMGLTRKVFKDPEMKIFCTHGSLDGARMLEGFQSSAGAGVNWLRRTLLAGREMSKKFLREIATIKPGAGGIIFYPYFAGAAAPNWNPEATGLCLGLKFSHTPASIARALFESIAMETRGISELFKSAGVGLREIRITGGLANIETLNQIIADALNKNVSTLMNPEASLLGAAILAACGAGIYGSAGQAVAKMTAAGKTYFPDRENAEFYSNLFKKYNEIYISLNKGKVFKKLSVDH</sequence>
<name>A0A1F7WQ19_9BACT</name>
<keyword evidence="2" id="KW-0808">Transferase</keyword>
<dbReference type="Gene3D" id="3.30.420.40">
    <property type="match status" value="2"/>
</dbReference>
<dbReference type="EMBL" id="MGFH01000148">
    <property type="protein sequence ID" value="OGM04268.1"/>
    <property type="molecule type" value="Genomic_DNA"/>
</dbReference>
<protein>
    <recommendedName>
        <fullName evidence="8">Carbohydrate kinase</fullName>
    </recommendedName>
</protein>
<dbReference type="PANTHER" id="PTHR43095:SF2">
    <property type="entry name" value="GLUCONOKINASE"/>
    <property type="match status" value="1"/>
</dbReference>
<accession>A0A1F7WQ19</accession>
<dbReference type="InterPro" id="IPR043129">
    <property type="entry name" value="ATPase_NBD"/>
</dbReference>
<comment type="similarity">
    <text evidence="1">Belongs to the FGGY kinase family.</text>
</comment>
<reference evidence="6 7" key="1">
    <citation type="journal article" date="2016" name="Nat. Commun.">
        <title>Thousands of microbial genomes shed light on interconnected biogeochemical processes in an aquifer system.</title>
        <authorList>
            <person name="Anantharaman K."/>
            <person name="Brown C.T."/>
            <person name="Hug L.A."/>
            <person name="Sharon I."/>
            <person name="Castelle C.J."/>
            <person name="Probst A.J."/>
            <person name="Thomas B.C."/>
            <person name="Singh A."/>
            <person name="Wilkins M.J."/>
            <person name="Karaoz U."/>
            <person name="Brodie E.L."/>
            <person name="Williams K.H."/>
            <person name="Hubbard S.S."/>
            <person name="Banfield J.F."/>
        </authorList>
    </citation>
    <scope>NUCLEOTIDE SEQUENCE [LARGE SCALE GENOMIC DNA]</scope>
</reference>
<keyword evidence="3" id="KW-0418">Kinase</keyword>
<dbReference type="InterPro" id="IPR000577">
    <property type="entry name" value="Carb_kinase_FGGY"/>
</dbReference>
<evidence type="ECO:0000313" key="6">
    <source>
        <dbReference type="EMBL" id="OGM04268.1"/>
    </source>
</evidence>
<gene>
    <name evidence="6" type="ORF">A2008_02755</name>
</gene>
<dbReference type="Pfam" id="PF00370">
    <property type="entry name" value="FGGY_N"/>
    <property type="match status" value="1"/>
</dbReference>
<dbReference type="PIRSF" id="PIRSF000538">
    <property type="entry name" value="GlpK"/>
    <property type="match status" value="1"/>
</dbReference>
<dbReference type="Pfam" id="PF02782">
    <property type="entry name" value="FGGY_C"/>
    <property type="match status" value="1"/>
</dbReference>
<dbReference type="GO" id="GO:0016301">
    <property type="term" value="F:kinase activity"/>
    <property type="evidence" value="ECO:0007669"/>
    <property type="project" value="UniProtKB-KW"/>
</dbReference>
<dbReference type="GO" id="GO:0005975">
    <property type="term" value="P:carbohydrate metabolic process"/>
    <property type="evidence" value="ECO:0007669"/>
    <property type="project" value="InterPro"/>
</dbReference>
<evidence type="ECO:0000259" key="4">
    <source>
        <dbReference type="Pfam" id="PF00370"/>
    </source>
</evidence>
<organism evidence="6 7">
    <name type="scientific">Candidatus Wallbacteria bacterium GWC2_49_35</name>
    <dbReference type="NCBI Taxonomy" id="1817813"/>
    <lineage>
        <taxon>Bacteria</taxon>
        <taxon>Candidatus Walliibacteriota</taxon>
    </lineage>
</organism>
<evidence type="ECO:0000259" key="5">
    <source>
        <dbReference type="Pfam" id="PF02782"/>
    </source>
</evidence>
<dbReference type="InterPro" id="IPR018484">
    <property type="entry name" value="FGGY_N"/>
</dbReference>
<dbReference type="InterPro" id="IPR018485">
    <property type="entry name" value="FGGY_C"/>
</dbReference>
<dbReference type="PANTHER" id="PTHR43095">
    <property type="entry name" value="SUGAR KINASE"/>
    <property type="match status" value="1"/>
</dbReference>
<proteinExistence type="inferred from homology"/>
<dbReference type="SUPFAM" id="SSF53067">
    <property type="entry name" value="Actin-like ATPase domain"/>
    <property type="match status" value="2"/>
</dbReference>
<evidence type="ECO:0000313" key="7">
    <source>
        <dbReference type="Proteomes" id="UP000178735"/>
    </source>
</evidence>
<dbReference type="InterPro" id="IPR050406">
    <property type="entry name" value="FGGY_Carb_Kinase"/>
</dbReference>
<dbReference type="Proteomes" id="UP000178735">
    <property type="component" value="Unassembled WGS sequence"/>
</dbReference>
<feature type="domain" description="Carbohydrate kinase FGGY N-terminal" evidence="4">
    <location>
        <begin position="5"/>
        <end position="249"/>
    </location>
</feature>
<dbReference type="CDD" id="cd07779">
    <property type="entry name" value="ASKHA_NBD_FGGY_YgcE-like"/>
    <property type="match status" value="1"/>
</dbReference>
<evidence type="ECO:0000256" key="1">
    <source>
        <dbReference type="ARBA" id="ARBA00009156"/>
    </source>
</evidence>
<dbReference type="AlphaFoldDB" id="A0A1F7WQ19"/>
<evidence type="ECO:0008006" key="8">
    <source>
        <dbReference type="Google" id="ProtNLM"/>
    </source>
</evidence>
<evidence type="ECO:0000256" key="2">
    <source>
        <dbReference type="ARBA" id="ARBA00022679"/>
    </source>
</evidence>
<dbReference type="STRING" id="1817813.A2008_02755"/>